<keyword evidence="2" id="KW-0813">Transport</keyword>
<evidence type="ECO:0000256" key="2">
    <source>
        <dbReference type="ARBA" id="ARBA00022448"/>
    </source>
</evidence>
<gene>
    <name evidence="7" type="ORF">R6G71_04080</name>
    <name evidence="8" type="ORF">SAMN05421878_11519</name>
</gene>
<dbReference type="SUPFAM" id="SSF53807">
    <property type="entry name" value="Helical backbone' metal receptor"/>
    <property type="match status" value="1"/>
</dbReference>
<dbReference type="PROSITE" id="PS51257">
    <property type="entry name" value="PROKAR_LIPOPROTEIN"/>
    <property type="match status" value="1"/>
</dbReference>
<dbReference type="Proteomes" id="UP001273799">
    <property type="component" value="Unassembled WGS sequence"/>
</dbReference>
<sequence length="361" mass="37167">MKRRLIALASALTLAFGLAACGNNTSSNSSAAPAASNSASTAAGEAGKPGVVASTNVWGAVAQAVAGEYAEVTSIITKPTQDPHDYEATAQDKLAFSDASVVLVNGGGYDEWATKLAASAKSAPTVIDAVALSGLQDAAADENSEGASEGDTDTHEHAEGEAENHGENDADPHAATDGEHAGHHHHADFNEHVFFSLETAGKVADELAKQLGAADPVHAEAYTANAKDFKAETEKLRARAAEVGKEHPNTAVLATEPVVGYLLADMGIANLTPDEYIEQSETDAGPSTKVIAETKELLTSKKVAALLVNGQTTDAVSDQLVKTAEEMGIPAVGVYETFPEGISTYEQFVGDAITAISAALR</sequence>
<feature type="chain" id="PRO_5038991704" evidence="6">
    <location>
        <begin position="20"/>
        <end position="361"/>
    </location>
</feature>
<evidence type="ECO:0000256" key="4">
    <source>
        <dbReference type="ARBA" id="ARBA00022729"/>
    </source>
</evidence>
<dbReference type="EMBL" id="FNAU01000015">
    <property type="protein sequence ID" value="SDE59145.1"/>
    <property type="molecule type" value="Genomic_DNA"/>
</dbReference>
<evidence type="ECO:0000313" key="8">
    <source>
        <dbReference type="EMBL" id="SDE59145.1"/>
    </source>
</evidence>
<dbReference type="Proteomes" id="UP000182744">
    <property type="component" value="Unassembled WGS sequence"/>
</dbReference>
<keyword evidence="3" id="KW-0479">Metal-binding</keyword>
<dbReference type="PANTHER" id="PTHR42953">
    <property type="entry name" value="HIGH-AFFINITY ZINC UPTAKE SYSTEM PROTEIN ZNUA-RELATED"/>
    <property type="match status" value="1"/>
</dbReference>
<dbReference type="PANTHER" id="PTHR42953:SF1">
    <property type="entry name" value="METAL-BINDING PROTEIN HI_0362-RELATED"/>
    <property type="match status" value="1"/>
</dbReference>
<proteinExistence type="predicted"/>
<dbReference type="Gene3D" id="3.40.50.1980">
    <property type="entry name" value="Nitrogenase molybdenum iron protein domain"/>
    <property type="match status" value="3"/>
</dbReference>
<protein>
    <submittedName>
        <fullName evidence="7">Zinc ABC transporter substrate-binding protein</fullName>
    </submittedName>
    <submittedName>
        <fullName evidence="8">Zinc/manganese transport system substrate-binding protein</fullName>
    </submittedName>
</protein>
<feature type="region of interest" description="Disordered" evidence="5">
    <location>
        <begin position="139"/>
        <end position="183"/>
    </location>
</feature>
<comment type="subcellular location">
    <subcellularLocation>
        <location evidence="1">Cell envelope</location>
    </subcellularLocation>
</comment>
<dbReference type="InterPro" id="IPR006127">
    <property type="entry name" value="ZnuA-like"/>
</dbReference>
<feature type="signal peptide" evidence="6">
    <location>
        <begin position="1"/>
        <end position="19"/>
    </location>
</feature>
<evidence type="ECO:0000256" key="3">
    <source>
        <dbReference type="ARBA" id="ARBA00022723"/>
    </source>
</evidence>
<dbReference type="InterPro" id="IPR050492">
    <property type="entry name" value="Bact_metal-bind_prot9"/>
</dbReference>
<reference evidence="8" key="1">
    <citation type="submission" date="2016-10" db="EMBL/GenBank/DDBJ databases">
        <authorList>
            <person name="de Groot N.N."/>
        </authorList>
    </citation>
    <scope>NUCLEOTIDE SEQUENCE [LARGE SCALE GENOMIC DNA]</scope>
    <source>
        <strain evidence="8">DSM 20639</strain>
    </source>
</reference>
<evidence type="ECO:0000313" key="9">
    <source>
        <dbReference type="Proteomes" id="UP000182744"/>
    </source>
</evidence>
<reference evidence="7" key="3">
    <citation type="submission" date="2023-10" db="EMBL/GenBank/DDBJ databases">
        <title>Whole Genome based description of the genera Actinobaculum and Actinotignum reveals a complex phylogenetic relationship within the species included in the genus Actinotignum.</title>
        <authorList>
            <person name="Jensen C.S."/>
            <person name="Dargis R."/>
            <person name="Kemp M."/>
            <person name="Christensen J.J."/>
        </authorList>
    </citation>
    <scope>NUCLEOTIDE SEQUENCE</scope>
    <source>
        <strain evidence="7">Actinobaculum_suis_CCUG19206T</strain>
    </source>
</reference>
<dbReference type="EMBL" id="JAWNFU010000002">
    <property type="protein sequence ID" value="MDY5153231.1"/>
    <property type="molecule type" value="Genomic_DNA"/>
</dbReference>
<accession>A0A1G7E6Y6</accession>
<keyword evidence="9" id="KW-1185">Reference proteome</keyword>
<evidence type="ECO:0000256" key="6">
    <source>
        <dbReference type="SAM" id="SignalP"/>
    </source>
</evidence>
<organism evidence="8 9">
    <name type="scientific">Actinobaculum suis</name>
    <dbReference type="NCBI Taxonomy" id="1657"/>
    <lineage>
        <taxon>Bacteria</taxon>
        <taxon>Bacillati</taxon>
        <taxon>Actinomycetota</taxon>
        <taxon>Actinomycetes</taxon>
        <taxon>Actinomycetales</taxon>
        <taxon>Actinomycetaceae</taxon>
        <taxon>Actinobaculum</taxon>
    </lineage>
</organism>
<evidence type="ECO:0000256" key="5">
    <source>
        <dbReference type="SAM" id="MobiDB-lite"/>
    </source>
</evidence>
<feature type="compositionally biased region" description="Acidic residues" evidence="5">
    <location>
        <begin position="139"/>
        <end position="151"/>
    </location>
</feature>
<keyword evidence="4 6" id="KW-0732">Signal</keyword>
<dbReference type="RefSeq" id="WP_074663479.1">
    <property type="nucleotide sequence ID" value="NZ_FNAU01000015.1"/>
</dbReference>
<name>A0A1G7E6Y6_9ACTO</name>
<dbReference type="GO" id="GO:0030001">
    <property type="term" value="P:metal ion transport"/>
    <property type="evidence" value="ECO:0007669"/>
    <property type="project" value="InterPro"/>
</dbReference>
<feature type="compositionally biased region" description="Basic and acidic residues" evidence="5">
    <location>
        <begin position="152"/>
        <end position="183"/>
    </location>
</feature>
<dbReference type="GO" id="GO:0046872">
    <property type="term" value="F:metal ion binding"/>
    <property type="evidence" value="ECO:0007669"/>
    <property type="project" value="UniProtKB-KW"/>
</dbReference>
<evidence type="ECO:0000313" key="7">
    <source>
        <dbReference type="EMBL" id="MDY5153231.1"/>
    </source>
</evidence>
<dbReference type="GO" id="GO:0030313">
    <property type="term" value="C:cell envelope"/>
    <property type="evidence" value="ECO:0007669"/>
    <property type="project" value="UniProtKB-SubCell"/>
</dbReference>
<evidence type="ECO:0000256" key="1">
    <source>
        <dbReference type="ARBA" id="ARBA00004196"/>
    </source>
</evidence>
<dbReference type="Pfam" id="PF01297">
    <property type="entry name" value="ZnuA"/>
    <property type="match status" value="1"/>
</dbReference>
<reference evidence="9" key="2">
    <citation type="submission" date="2016-10" db="EMBL/GenBank/DDBJ databases">
        <authorList>
            <person name="Varghese N."/>
        </authorList>
    </citation>
    <scope>NUCLEOTIDE SEQUENCE [LARGE SCALE GENOMIC DNA]</scope>
    <source>
        <strain evidence="9">DSM 20639</strain>
    </source>
</reference>
<dbReference type="AlphaFoldDB" id="A0A1G7E6Y6"/>